<dbReference type="Proteomes" id="UP000674234">
    <property type="component" value="Unassembled WGS sequence"/>
</dbReference>
<comment type="caution">
    <text evidence="3">The sequence shown here is derived from an EMBL/GenBank/DDBJ whole genome shotgun (WGS) entry which is preliminary data.</text>
</comment>
<reference evidence="3" key="1">
    <citation type="submission" date="2021-02" db="EMBL/GenBank/DDBJ databases">
        <title>Draft genome sequence of Microbispora sp. RL4-1S isolated from rice leaves in Thailand.</title>
        <authorList>
            <person name="Muangham S."/>
            <person name="Duangmal K."/>
        </authorList>
    </citation>
    <scope>NUCLEOTIDE SEQUENCE</scope>
    <source>
        <strain evidence="3">RL4-1S</strain>
    </source>
</reference>
<keyword evidence="2" id="KW-1133">Transmembrane helix</keyword>
<sequence length="141" mass="14711">MASDQASEGGQTPVLGTPDDFAERPAGRGTRVAYVVIGLLVALMGGGWGYVMLAANGNPVVNGQVITYDAAAADHADVTFTVHKPSGRAATCRLRALDTRHLEVGSRDIAVPAAGSDVRLDERVRTSAQATTVQVDYCDLV</sequence>
<dbReference type="EMBL" id="JAFCNB010000017">
    <property type="protein sequence ID" value="MBP2707153.1"/>
    <property type="molecule type" value="Genomic_DNA"/>
</dbReference>
<keyword evidence="2" id="KW-0472">Membrane</keyword>
<accession>A0A940WLI4</accession>
<keyword evidence="2" id="KW-0812">Transmembrane</keyword>
<name>A0A940WLI4_9ACTN</name>
<dbReference type="InterPro" id="IPR025443">
    <property type="entry name" value="DUF4307"/>
</dbReference>
<dbReference type="Pfam" id="PF14155">
    <property type="entry name" value="DUF4307"/>
    <property type="match status" value="1"/>
</dbReference>
<keyword evidence="4" id="KW-1185">Reference proteome</keyword>
<proteinExistence type="predicted"/>
<feature type="transmembrane region" description="Helical" evidence="2">
    <location>
        <begin position="32"/>
        <end position="53"/>
    </location>
</feature>
<feature type="compositionally biased region" description="Polar residues" evidence="1">
    <location>
        <begin position="1"/>
        <end position="10"/>
    </location>
</feature>
<dbReference type="AlphaFoldDB" id="A0A940WLI4"/>
<dbReference type="RefSeq" id="WP_210158429.1">
    <property type="nucleotide sequence ID" value="NZ_JAFCNB010000017.1"/>
</dbReference>
<organism evidence="3 4">
    <name type="scientific">Microbispora oryzae</name>
    <dbReference type="NCBI Taxonomy" id="2806554"/>
    <lineage>
        <taxon>Bacteria</taxon>
        <taxon>Bacillati</taxon>
        <taxon>Actinomycetota</taxon>
        <taxon>Actinomycetes</taxon>
        <taxon>Streptosporangiales</taxon>
        <taxon>Streptosporangiaceae</taxon>
        <taxon>Microbispora</taxon>
    </lineage>
</organism>
<evidence type="ECO:0000256" key="1">
    <source>
        <dbReference type="SAM" id="MobiDB-lite"/>
    </source>
</evidence>
<evidence type="ECO:0000313" key="3">
    <source>
        <dbReference type="EMBL" id="MBP2707153.1"/>
    </source>
</evidence>
<gene>
    <name evidence="3" type="ORF">JOL79_25535</name>
</gene>
<feature type="region of interest" description="Disordered" evidence="1">
    <location>
        <begin position="1"/>
        <end position="22"/>
    </location>
</feature>
<evidence type="ECO:0000313" key="4">
    <source>
        <dbReference type="Proteomes" id="UP000674234"/>
    </source>
</evidence>
<protein>
    <submittedName>
        <fullName evidence="3">DUF4307 domain-containing protein</fullName>
    </submittedName>
</protein>
<evidence type="ECO:0000256" key="2">
    <source>
        <dbReference type="SAM" id="Phobius"/>
    </source>
</evidence>